<evidence type="ECO:0000256" key="1">
    <source>
        <dbReference type="SAM" id="MobiDB-lite"/>
    </source>
</evidence>
<proteinExistence type="predicted"/>
<keyword evidence="3" id="KW-1185">Reference proteome</keyword>
<comment type="caution">
    <text evidence="2">The sequence shown here is derived from an EMBL/GenBank/DDBJ whole genome shotgun (WGS) entry which is preliminary data.</text>
</comment>
<gene>
    <name evidence="2" type="ORF">A4X09_0g7735</name>
</gene>
<feature type="compositionally biased region" description="Low complexity" evidence="1">
    <location>
        <begin position="110"/>
        <end position="130"/>
    </location>
</feature>
<dbReference type="AlphaFoldDB" id="A0A8X7N1D6"/>
<sequence length="225" mass="24336">MDDPMDRFAQDEDELGAAVRRYAATAEELNVRPDWLPLIVRLLNKPSYFEKAEPHPAMDVGFHAGDLEGGMLPAEPVDTADWDSSHQFECVLLPSTSRLSDSGLSTIGSNGALDAGSGSSSAPGPSSLQSIQPHPSGVSAEKQPTGKKAQASKKSADGSAFRNSSHKKGPCTECQKTWSGSGYWHHTVMGKTCGPLCRTCYQRAVRYVKRNKVSILFQALTIRWA</sequence>
<organism evidence="2 3">
    <name type="scientific">Tilletia walkeri</name>
    <dbReference type="NCBI Taxonomy" id="117179"/>
    <lineage>
        <taxon>Eukaryota</taxon>
        <taxon>Fungi</taxon>
        <taxon>Dikarya</taxon>
        <taxon>Basidiomycota</taxon>
        <taxon>Ustilaginomycotina</taxon>
        <taxon>Exobasidiomycetes</taxon>
        <taxon>Tilletiales</taxon>
        <taxon>Tilletiaceae</taxon>
        <taxon>Tilletia</taxon>
    </lineage>
</organism>
<evidence type="ECO:0000313" key="2">
    <source>
        <dbReference type="EMBL" id="KAE8260897.1"/>
    </source>
</evidence>
<dbReference type="EMBL" id="LWDG02001104">
    <property type="protein sequence ID" value="KAE8260897.1"/>
    <property type="molecule type" value="Genomic_DNA"/>
</dbReference>
<accession>A0A8X7N1D6</accession>
<dbReference type="Proteomes" id="UP000078113">
    <property type="component" value="Unassembled WGS sequence"/>
</dbReference>
<evidence type="ECO:0000313" key="3">
    <source>
        <dbReference type="Proteomes" id="UP000078113"/>
    </source>
</evidence>
<name>A0A8X7N1D6_9BASI</name>
<protein>
    <submittedName>
        <fullName evidence="2">Uncharacterized protein</fullName>
    </submittedName>
</protein>
<reference evidence="2" key="1">
    <citation type="submission" date="2016-04" db="EMBL/GenBank/DDBJ databases">
        <authorList>
            <person name="Nguyen H.D."/>
            <person name="Samba Siva P."/>
            <person name="Cullis J."/>
            <person name="Levesque C.A."/>
            <person name="Hambleton S."/>
        </authorList>
    </citation>
    <scope>NUCLEOTIDE SEQUENCE</scope>
    <source>
        <strain evidence="2">DAOMC 236422</strain>
    </source>
</reference>
<reference evidence="2" key="2">
    <citation type="journal article" date="2019" name="IMA Fungus">
        <title>Genome sequencing and comparison of five Tilletia species to identify candidate genes for the detection of regulated species infecting wheat.</title>
        <authorList>
            <person name="Nguyen H.D.T."/>
            <person name="Sultana T."/>
            <person name="Kesanakurti P."/>
            <person name="Hambleton S."/>
        </authorList>
    </citation>
    <scope>NUCLEOTIDE SEQUENCE</scope>
    <source>
        <strain evidence="2">DAOMC 236422</strain>
    </source>
</reference>
<feature type="region of interest" description="Disordered" evidence="1">
    <location>
        <begin position="110"/>
        <end position="173"/>
    </location>
</feature>